<dbReference type="STRING" id="1314800.A0A1B7MKV0"/>
<evidence type="ECO:0000256" key="1">
    <source>
        <dbReference type="SAM" id="MobiDB-lite"/>
    </source>
</evidence>
<dbReference type="OrthoDB" id="10513237at2759"/>
<dbReference type="AlphaFoldDB" id="A0A1B7MKV0"/>
<reference evidence="2 3" key="1">
    <citation type="submission" date="2016-06" db="EMBL/GenBank/DDBJ databases">
        <title>Comparative genomics of the ectomycorrhizal sister species Rhizopogon vinicolor and Rhizopogon vesiculosus (Basidiomycota: Boletales) reveals a divergence of the mating type B locus.</title>
        <authorList>
            <consortium name="DOE Joint Genome Institute"/>
            <person name="Mujic A.B."/>
            <person name="Kuo A."/>
            <person name="Tritt A."/>
            <person name="Lipzen A."/>
            <person name="Chen C."/>
            <person name="Johnson J."/>
            <person name="Sharma A."/>
            <person name="Barry K."/>
            <person name="Grigoriev I.V."/>
            <person name="Spatafora J.W."/>
        </authorList>
    </citation>
    <scope>NUCLEOTIDE SEQUENCE [LARGE SCALE GENOMIC DNA]</scope>
    <source>
        <strain evidence="2 3">AM-OR11-026</strain>
    </source>
</reference>
<protein>
    <submittedName>
        <fullName evidence="2">Uncharacterized protein</fullName>
    </submittedName>
</protein>
<proteinExistence type="predicted"/>
<dbReference type="EMBL" id="KV448808">
    <property type="protein sequence ID" value="OAX33234.1"/>
    <property type="molecule type" value="Genomic_DNA"/>
</dbReference>
<dbReference type="InParanoid" id="A0A1B7MKV0"/>
<dbReference type="Proteomes" id="UP000092154">
    <property type="component" value="Unassembled WGS sequence"/>
</dbReference>
<feature type="compositionally biased region" description="Polar residues" evidence="1">
    <location>
        <begin position="110"/>
        <end position="121"/>
    </location>
</feature>
<gene>
    <name evidence="2" type="ORF">K503DRAFT_859906</name>
</gene>
<name>A0A1B7MKV0_9AGAM</name>
<feature type="compositionally biased region" description="Polar residues" evidence="1">
    <location>
        <begin position="132"/>
        <end position="141"/>
    </location>
</feature>
<keyword evidence="3" id="KW-1185">Reference proteome</keyword>
<evidence type="ECO:0000313" key="3">
    <source>
        <dbReference type="Proteomes" id="UP000092154"/>
    </source>
</evidence>
<accession>A0A1B7MKV0</accession>
<feature type="region of interest" description="Disordered" evidence="1">
    <location>
        <begin position="99"/>
        <end position="175"/>
    </location>
</feature>
<sequence length="240" mass="26205">MSDGESFSRGCATGFSFIRTIIELPLDELLEAEEAEERMAEAYAQAHAEDMKEDGNDDIGMRYDDYPTAEGSGDVNGNGNFLQNESTIVSAAALSSQQTQDFLMSDSRQRQPQQPASESDPTANANTNANTFSHLSQTPTHSHAHAQPNLHQRPLRQKHAHQLPHSHRADFTHHEEEWQGAARICGRREESQSIRYTCPLCFSGTNSATMMSTSAAKHATATTTTLNHSLFLGSPTASGG</sequence>
<organism evidence="2 3">
    <name type="scientific">Rhizopogon vinicolor AM-OR11-026</name>
    <dbReference type="NCBI Taxonomy" id="1314800"/>
    <lineage>
        <taxon>Eukaryota</taxon>
        <taxon>Fungi</taxon>
        <taxon>Dikarya</taxon>
        <taxon>Basidiomycota</taxon>
        <taxon>Agaricomycotina</taxon>
        <taxon>Agaricomycetes</taxon>
        <taxon>Agaricomycetidae</taxon>
        <taxon>Boletales</taxon>
        <taxon>Suillineae</taxon>
        <taxon>Rhizopogonaceae</taxon>
        <taxon>Rhizopogon</taxon>
    </lineage>
</organism>
<feature type="compositionally biased region" description="Basic residues" evidence="1">
    <location>
        <begin position="153"/>
        <end position="166"/>
    </location>
</feature>
<evidence type="ECO:0000313" key="2">
    <source>
        <dbReference type="EMBL" id="OAX33234.1"/>
    </source>
</evidence>
<feature type="compositionally biased region" description="Low complexity" evidence="1">
    <location>
        <begin position="122"/>
        <end position="131"/>
    </location>
</feature>